<reference evidence="1 2" key="1">
    <citation type="journal article" date="2021" name="Elife">
        <title>Chloroplast acquisition without the gene transfer in kleptoplastic sea slugs, Plakobranchus ocellatus.</title>
        <authorList>
            <person name="Maeda T."/>
            <person name="Takahashi S."/>
            <person name="Yoshida T."/>
            <person name="Shimamura S."/>
            <person name="Takaki Y."/>
            <person name="Nagai Y."/>
            <person name="Toyoda A."/>
            <person name="Suzuki Y."/>
            <person name="Arimoto A."/>
            <person name="Ishii H."/>
            <person name="Satoh N."/>
            <person name="Nishiyama T."/>
            <person name="Hasebe M."/>
            <person name="Maruyama T."/>
            <person name="Minagawa J."/>
            <person name="Obokata J."/>
            <person name="Shigenobu S."/>
        </authorList>
    </citation>
    <scope>NUCLEOTIDE SEQUENCE [LARGE SCALE GENOMIC DNA]</scope>
</reference>
<proteinExistence type="predicted"/>
<dbReference type="EMBL" id="BLXT01005167">
    <property type="protein sequence ID" value="GFO20514.1"/>
    <property type="molecule type" value="Genomic_DNA"/>
</dbReference>
<comment type="caution">
    <text evidence="1">The sequence shown here is derived from an EMBL/GenBank/DDBJ whole genome shotgun (WGS) entry which is preliminary data.</text>
</comment>
<gene>
    <name evidence="1" type="ORF">PoB_004701900</name>
</gene>
<sequence>MDGSDYFEEFERTTRIPEIRVSTGDEIVYNPGENVTITVFAPRTTNMEPSLNFEYILFDGLEYVNQYNIDAIRQPCHSDPGYDCLNLTIPTATRNLTGYIIPRAHYLYYPYWASISVREFLDLKL</sequence>
<protein>
    <submittedName>
        <fullName evidence="1">Uncharacterized protein</fullName>
    </submittedName>
</protein>
<accession>A0AAV4BNU2</accession>
<keyword evidence="2" id="KW-1185">Reference proteome</keyword>
<dbReference type="AlphaFoldDB" id="A0AAV4BNU2"/>
<evidence type="ECO:0000313" key="1">
    <source>
        <dbReference type="EMBL" id="GFO20514.1"/>
    </source>
</evidence>
<name>A0AAV4BNU2_9GAST</name>
<organism evidence="1 2">
    <name type="scientific">Plakobranchus ocellatus</name>
    <dbReference type="NCBI Taxonomy" id="259542"/>
    <lineage>
        <taxon>Eukaryota</taxon>
        <taxon>Metazoa</taxon>
        <taxon>Spiralia</taxon>
        <taxon>Lophotrochozoa</taxon>
        <taxon>Mollusca</taxon>
        <taxon>Gastropoda</taxon>
        <taxon>Heterobranchia</taxon>
        <taxon>Euthyneura</taxon>
        <taxon>Panpulmonata</taxon>
        <taxon>Sacoglossa</taxon>
        <taxon>Placobranchoidea</taxon>
        <taxon>Plakobranchidae</taxon>
        <taxon>Plakobranchus</taxon>
    </lineage>
</organism>
<dbReference type="Proteomes" id="UP000735302">
    <property type="component" value="Unassembled WGS sequence"/>
</dbReference>
<evidence type="ECO:0000313" key="2">
    <source>
        <dbReference type="Proteomes" id="UP000735302"/>
    </source>
</evidence>